<keyword evidence="4" id="KW-1185">Reference proteome</keyword>
<dbReference type="AlphaFoldDB" id="A0A2R8ANM4"/>
<evidence type="ECO:0000259" key="2">
    <source>
        <dbReference type="PROSITE" id="PS51186"/>
    </source>
</evidence>
<dbReference type="InterPro" id="IPR016181">
    <property type="entry name" value="Acyl_CoA_acyltransferase"/>
</dbReference>
<dbReference type="EMBL" id="OMOJ01000001">
    <property type="protein sequence ID" value="SPF77464.1"/>
    <property type="molecule type" value="Genomic_DNA"/>
</dbReference>
<reference evidence="4" key="1">
    <citation type="submission" date="2018-03" db="EMBL/GenBank/DDBJ databases">
        <authorList>
            <person name="Rodrigo-Torres L."/>
            <person name="Arahal R. D."/>
            <person name="Lucena T."/>
        </authorList>
    </citation>
    <scope>NUCLEOTIDE SEQUENCE [LARGE SCALE GENOMIC DNA]</scope>
    <source>
        <strain evidence="4">CECT 8871</strain>
    </source>
</reference>
<evidence type="ECO:0000313" key="3">
    <source>
        <dbReference type="EMBL" id="SPF77464.1"/>
    </source>
</evidence>
<dbReference type="RefSeq" id="WP_108884181.1">
    <property type="nucleotide sequence ID" value="NZ_OMOJ01000001.1"/>
</dbReference>
<proteinExistence type="predicted"/>
<dbReference type="OrthoDB" id="6293260at2"/>
<gene>
    <name evidence="3" type="ORF">PRI8871_00046</name>
</gene>
<dbReference type="Proteomes" id="UP000244904">
    <property type="component" value="Unassembled WGS sequence"/>
</dbReference>
<dbReference type="PROSITE" id="PS51186">
    <property type="entry name" value="GNAT"/>
    <property type="match status" value="1"/>
</dbReference>
<dbReference type="Gene3D" id="3.40.630.30">
    <property type="match status" value="1"/>
</dbReference>
<accession>A0A2R8ANM4</accession>
<protein>
    <recommendedName>
        <fullName evidence="2">N-acetyltransferase domain-containing protein</fullName>
    </recommendedName>
</protein>
<dbReference type="SUPFAM" id="SSF55729">
    <property type="entry name" value="Acyl-CoA N-acyltransferases (Nat)"/>
    <property type="match status" value="1"/>
</dbReference>
<dbReference type="Pfam" id="PF13302">
    <property type="entry name" value="Acetyltransf_3"/>
    <property type="match status" value="1"/>
</dbReference>
<organism evidence="3 4">
    <name type="scientific">Pseudoprimorskyibacter insulae</name>
    <dbReference type="NCBI Taxonomy" id="1695997"/>
    <lineage>
        <taxon>Bacteria</taxon>
        <taxon>Pseudomonadati</taxon>
        <taxon>Pseudomonadota</taxon>
        <taxon>Alphaproteobacteria</taxon>
        <taxon>Rhodobacterales</taxon>
        <taxon>Paracoccaceae</taxon>
        <taxon>Pseudoprimorskyibacter</taxon>
    </lineage>
</organism>
<dbReference type="InterPro" id="IPR000182">
    <property type="entry name" value="GNAT_dom"/>
</dbReference>
<evidence type="ECO:0000256" key="1">
    <source>
        <dbReference type="SAM" id="MobiDB-lite"/>
    </source>
</evidence>
<dbReference type="PANTHER" id="PTHR43792:SF1">
    <property type="entry name" value="N-ACETYLTRANSFERASE DOMAIN-CONTAINING PROTEIN"/>
    <property type="match status" value="1"/>
</dbReference>
<name>A0A2R8ANM4_9RHOB</name>
<evidence type="ECO:0000313" key="4">
    <source>
        <dbReference type="Proteomes" id="UP000244904"/>
    </source>
</evidence>
<feature type="region of interest" description="Disordered" evidence="1">
    <location>
        <begin position="1"/>
        <end position="20"/>
    </location>
</feature>
<sequence>MSAPVEKHRPGRASRQASKIGSRIPTLDTKRLQLRAPRVYDFEAYASIMTDDRSEFMGGPYLREEAWADFTQSIATWMLHGHGLWTIDAQTTPSAGFVLLGFEYTDPEPELGVFLTEEAEGHGYAQEACEAVLAHAWNDLGWDTLASYIDGANDRCVKLMERLGAVRDAEAEEALGDGTFVYRHKKGAA</sequence>
<dbReference type="GO" id="GO:0016747">
    <property type="term" value="F:acyltransferase activity, transferring groups other than amino-acyl groups"/>
    <property type="evidence" value="ECO:0007669"/>
    <property type="project" value="InterPro"/>
</dbReference>
<dbReference type="InterPro" id="IPR051531">
    <property type="entry name" value="N-acetyltransferase"/>
</dbReference>
<feature type="domain" description="N-acetyltransferase" evidence="2">
    <location>
        <begin position="32"/>
        <end position="187"/>
    </location>
</feature>
<dbReference type="PANTHER" id="PTHR43792">
    <property type="entry name" value="GNAT FAMILY, PUTATIVE (AFU_ORTHOLOGUE AFUA_3G00765)-RELATED-RELATED"/>
    <property type="match status" value="1"/>
</dbReference>